<dbReference type="InterPro" id="IPR013740">
    <property type="entry name" value="Redoxin"/>
</dbReference>
<proteinExistence type="predicted"/>
<dbReference type="AlphaFoldDB" id="A0A6J4LQG2"/>
<evidence type="ECO:0000259" key="1">
    <source>
        <dbReference type="PROSITE" id="PS51352"/>
    </source>
</evidence>
<name>A0A6J4LQG2_9SPHI</name>
<gene>
    <name evidence="2" type="ORF">AVDCRST_MAG56-7760</name>
</gene>
<dbReference type="EMBL" id="CADCTQ010000653">
    <property type="protein sequence ID" value="CAA9338748.1"/>
    <property type="molecule type" value="Genomic_DNA"/>
</dbReference>
<feature type="domain" description="Thioredoxin" evidence="1">
    <location>
        <begin position="62"/>
        <end position="201"/>
    </location>
</feature>
<dbReference type="Pfam" id="PF08534">
    <property type="entry name" value="Redoxin"/>
    <property type="match status" value="1"/>
</dbReference>
<dbReference type="CDD" id="cd02966">
    <property type="entry name" value="TlpA_like_family"/>
    <property type="match status" value="1"/>
</dbReference>
<accession>A0A6J4LQG2</accession>
<dbReference type="GO" id="GO:0016491">
    <property type="term" value="F:oxidoreductase activity"/>
    <property type="evidence" value="ECO:0007669"/>
    <property type="project" value="InterPro"/>
</dbReference>
<dbReference type="InterPro" id="IPR036249">
    <property type="entry name" value="Thioredoxin-like_sf"/>
</dbReference>
<reference evidence="2" key="1">
    <citation type="submission" date="2020-02" db="EMBL/GenBank/DDBJ databases">
        <authorList>
            <person name="Meier V. D."/>
        </authorList>
    </citation>
    <scope>NUCLEOTIDE SEQUENCE</scope>
    <source>
        <strain evidence="2">AVDCRST_MAG56</strain>
    </source>
</reference>
<dbReference type="SUPFAM" id="SSF52833">
    <property type="entry name" value="Thioredoxin-like"/>
    <property type="match status" value="1"/>
</dbReference>
<dbReference type="Gene3D" id="3.40.30.10">
    <property type="entry name" value="Glutaredoxin"/>
    <property type="match status" value="1"/>
</dbReference>
<dbReference type="InterPro" id="IPR013766">
    <property type="entry name" value="Thioredoxin_domain"/>
</dbReference>
<evidence type="ECO:0000313" key="2">
    <source>
        <dbReference type="EMBL" id="CAA9338748.1"/>
    </source>
</evidence>
<dbReference type="InterPro" id="IPR050553">
    <property type="entry name" value="Thioredoxin_ResA/DsbE_sf"/>
</dbReference>
<protein>
    <recommendedName>
        <fullName evidence="1">Thioredoxin domain-containing protein</fullName>
    </recommendedName>
</protein>
<dbReference type="PROSITE" id="PS51352">
    <property type="entry name" value="THIOREDOXIN_2"/>
    <property type="match status" value="1"/>
</dbReference>
<sequence length="202" mass="22498">MTSAFFPKVRKTLRHPVAEWSLWLGVPLVLYLTGLHTDVLAGAQRVLLATGLLRPETNTAAAAPVPADYNLTLLTLDGRQTSLRALKGKVIFLNLWASWCPPCIAEMPGIQQLYRETDTSRVAFVMLSLDENPDKARKLMKRKKFTFPAYTPGSRMPQVYASRSIPTTFVISKRGEIVVRHEGMADYGSAEFKAFLSKLASQ</sequence>
<dbReference type="PANTHER" id="PTHR42852">
    <property type="entry name" value="THIOL:DISULFIDE INTERCHANGE PROTEIN DSBE"/>
    <property type="match status" value="1"/>
</dbReference>
<organism evidence="2">
    <name type="scientific">uncultured Cytophagales bacterium</name>
    <dbReference type="NCBI Taxonomy" id="158755"/>
    <lineage>
        <taxon>Bacteria</taxon>
        <taxon>Pseudomonadati</taxon>
        <taxon>Bacteroidota</taxon>
        <taxon>Sphingobacteriia</taxon>
        <taxon>Sphingobacteriales</taxon>
        <taxon>environmental samples</taxon>
    </lineage>
</organism>
<dbReference type="PANTHER" id="PTHR42852:SF17">
    <property type="entry name" value="THIOREDOXIN-LIKE PROTEIN HI_1115"/>
    <property type="match status" value="1"/>
</dbReference>